<sequence>MPSYRCTRRALSVVLAAGIAYVSLVGLAPTAVATVTAASCGGSIAGKVGEAVKLKSETVKEYVVESVHDGPEAPLFGWKNERTRMREAFEDGAFEPIALPKVPDAESTQFNGKRIAKAVLAKIDSVDEVADIAEDEENRENITAAIKKNCGLTVTATNYTPPTSSTQPRTGDGTQGGGQDRTRDKDKAPSTTPRQTGGAAPPPSARYGTDEGRATQRYYGTRVPSAPPPTGRAGQPGLPTSSIEPPALPEDFGQSDPNVDNAGNAEAIEAEREAAAVRLPLLLAVIALACVAAALVRTWVLRKVG</sequence>
<gene>
    <name evidence="4" type="ORF">ACFQGD_01820</name>
</gene>
<protein>
    <submittedName>
        <fullName evidence="4">Uncharacterized protein</fullName>
    </submittedName>
</protein>
<accession>A0ABW2BUN5</accession>
<name>A0ABW2BUN5_9PSEU</name>
<keyword evidence="3" id="KW-0732">Signal</keyword>
<keyword evidence="5" id="KW-1185">Reference proteome</keyword>
<reference evidence="5" key="1">
    <citation type="journal article" date="2019" name="Int. J. Syst. Evol. Microbiol.">
        <title>The Global Catalogue of Microorganisms (GCM) 10K type strain sequencing project: providing services to taxonomists for standard genome sequencing and annotation.</title>
        <authorList>
            <consortium name="The Broad Institute Genomics Platform"/>
            <consortium name="The Broad Institute Genome Sequencing Center for Infectious Disease"/>
            <person name="Wu L."/>
            <person name="Ma J."/>
        </authorList>
    </citation>
    <scope>NUCLEOTIDE SEQUENCE [LARGE SCALE GENOMIC DNA]</scope>
    <source>
        <strain evidence="5">KCTC 32255</strain>
    </source>
</reference>
<evidence type="ECO:0000256" key="3">
    <source>
        <dbReference type="SAM" id="SignalP"/>
    </source>
</evidence>
<comment type="caution">
    <text evidence="4">The sequence shown here is derived from an EMBL/GenBank/DDBJ whole genome shotgun (WGS) entry which is preliminary data.</text>
</comment>
<feature type="transmembrane region" description="Helical" evidence="2">
    <location>
        <begin position="279"/>
        <end position="300"/>
    </location>
</feature>
<evidence type="ECO:0000256" key="2">
    <source>
        <dbReference type="SAM" id="Phobius"/>
    </source>
</evidence>
<keyword evidence="2" id="KW-0472">Membrane</keyword>
<dbReference type="EMBL" id="JBHSXX010000001">
    <property type="protein sequence ID" value="MFC6865878.1"/>
    <property type="molecule type" value="Genomic_DNA"/>
</dbReference>
<dbReference type="RefSeq" id="WP_345402689.1">
    <property type="nucleotide sequence ID" value="NZ_BAABLA010000111.1"/>
</dbReference>
<feature type="signal peptide" evidence="3">
    <location>
        <begin position="1"/>
        <end position="33"/>
    </location>
</feature>
<evidence type="ECO:0000313" key="5">
    <source>
        <dbReference type="Proteomes" id="UP001596337"/>
    </source>
</evidence>
<feature type="chain" id="PRO_5047343669" evidence="3">
    <location>
        <begin position="34"/>
        <end position="305"/>
    </location>
</feature>
<feature type="region of interest" description="Disordered" evidence="1">
    <location>
        <begin position="157"/>
        <end position="244"/>
    </location>
</feature>
<evidence type="ECO:0000256" key="1">
    <source>
        <dbReference type="SAM" id="MobiDB-lite"/>
    </source>
</evidence>
<organism evidence="4 5">
    <name type="scientific">Haloechinothrix salitolerans</name>
    <dbReference type="NCBI Taxonomy" id="926830"/>
    <lineage>
        <taxon>Bacteria</taxon>
        <taxon>Bacillati</taxon>
        <taxon>Actinomycetota</taxon>
        <taxon>Actinomycetes</taxon>
        <taxon>Pseudonocardiales</taxon>
        <taxon>Pseudonocardiaceae</taxon>
        <taxon>Haloechinothrix</taxon>
    </lineage>
</organism>
<keyword evidence="2" id="KW-1133">Transmembrane helix</keyword>
<dbReference type="Proteomes" id="UP001596337">
    <property type="component" value="Unassembled WGS sequence"/>
</dbReference>
<keyword evidence="2" id="KW-0812">Transmembrane</keyword>
<evidence type="ECO:0000313" key="4">
    <source>
        <dbReference type="EMBL" id="MFC6865878.1"/>
    </source>
</evidence>
<proteinExistence type="predicted"/>